<dbReference type="SMART" id="SM00387">
    <property type="entry name" value="HATPase_c"/>
    <property type="match status" value="1"/>
</dbReference>
<dbReference type="SUPFAM" id="SSF47384">
    <property type="entry name" value="Homodimeric domain of signal transducing histidine kinase"/>
    <property type="match status" value="1"/>
</dbReference>
<evidence type="ECO:0000256" key="12">
    <source>
        <dbReference type="ARBA" id="ARBA00023012"/>
    </source>
</evidence>
<evidence type="ECO:0000256" key="2">
    <source>
        <dbReference type="ARBA" id="ARBA00004496"/>
    </source>
</evidence>
<dbReference type="FunFam" id="3.30.565.10:FF:000016">
    <property type="entry name" value="Chemotaxis protein CheA, putative"/>
    <property type="match status" value="1"/>
</dbReference>
<dbReference type="InterPro" id="IPR035891">
    <property type="entry name" value="CheY-binding_CheA"/>
</dbReference>
<keyword evidence="6" id="KW-0145">Chemotaxis</keyword>
<dbReference type="Gene3D" id="3.30.565.10">
    <property type="entry name" value="Histidine kinase-like ATPase, C-terminal domain"/>
    <property type="match status" value="1"/>
</dbReference>
<gene>
    <name evidence="16" type="primary">cheA</name>
    <name evidence="16" type="ORF">D3C88_18875</name>
</gene>
<dbReference type="Pfam" id="PF02895">
    <property type="entry name" value="H-kinase_dim"/>
    <property type="match status" value="1"/>
</dbReference>
<dbReference type="Gene3D" id="1.10.287.560">
    <property type="entry name" value="Histidine kinase CheA-like, homodimeric domain"/>
    <property type="match status" value="1"/>
</dbReference>
<dbReference type="InterPro" id="IPR004358">
    <property type="entry name" value="Sig_transdc_His_kin-like_C"/>
</dbReference>
<dbReference type="InterPro" id="IPR036890">
    <property type="entry name" value="HATPase_C_sf"/>
</dbReference>
<dbReference type="InterPro" id="IPR005467">
    <property type="entry name" value="His_kinase_dom"/>
</dbReference>
<dbReference type="InterPro" id="IPR003594">
    <property type="entry name" value="HATPase_dom"/>
</dbReference>
<dbReference type="InterPro" id="IPR036097">
    <property type="entry name" value="HisK_dim/P_sf"/>
</dbReference>
<evidence type="ECO:0000256" key="5">
    <source>
        <dbReference type="ARBA" id="ARBA00022490"/>
    </source>
</evidence>
<dbReference type="SMART" id="SM01231">
    <property type="entry name" value="H-kinase_dim"/>
    <property type="match status" value="1"/>
</dbReference>
<dbReference type="InterPro" id="IPR002545">
    <property type="entry name" value="CheW-lke_dom"/>
</dbReference>
<dbReference type="InterPro" id="IPR015162">
    <property type="entry name" value="CheY-binding"/>
</dbReference>
<accession>A0A418GHL6</accession>
<keyword evidence="10" id="KW-0418">Kinase</keyword>
<evidence type="ECO:0000256" key="8">
    <source>
        <dbReference type="ARBA" id="ARBA00022679"/>
    </source>
</evidence>
<dbReference type="PANTHER" id="PTHR43395:SF10">
    <property type="entry name" value="CHEMOTAXIS PROTEIN CHEA"/>
    <property type="match status" value="1"/>
</dbReference>
<evidence type="ECO:0000259" key="15">
    <source>
        <dbReference type="PROSITE" id="PS50851"/>
    </source>
</evidence>
<evidence type="ECO:0000256" key="4">
    <source>
        <dbReference type="ARBA" id="ARBA00021495"/>
    </source>
</evidence>
<dbReference type="Gene3D" id="2.30.30.40">
    <property type="entry name" value="SH3 Domains"/>
    <property type="match status" value="1"/>
</dbReference>
<dbReference type="Pfam" id="PF02518">
    <property type="entry name" value="HATPase_c"/>
    <property type="match status" value="1"/>
</dbReference>
<evidence type="ECO:0000256" key="10">
    <source>
        <dbReference type="ARBA" id="ARBA00022777"/>
    </source>
</evidence>
<dbReference type="GO" id="GO:0006935">
    <property type="term" value="P:chemotaxis"/>
    <property type="evidence" value="ECO:0007669"/>
    <property type="project" value="UniProtKB-KW"/>
</dbReference>
<protein>
    <recommendedName>
        <fullName evidence="4">Chemotaxis protein CheA</fullName>
        <ecNumber evidence="3">2.7.13.3</ecNumber>
    </recommendedName>
</protein>
<evidence type="ECO:0000256" key="3">
    <source>
        <dbReference type="ARBA" id="ARBA00012438"/>
    </source>
</evidence>
<comment type="subcellular location">
    <subcellularLocation>
        <location evidence="2">Cytoplasm</location>
    </subcellularLocation>
</comment>
<evidence type="ECO:0000256" key="6">
    <source>
        <dbReference type="ARBA" id="ARBA00022500"/>
    </source>
</evidence>
<evidence type="ECO:0000313" key="16">
    <source>
        <dbReference type="EMBL" id="RIB40382.1"/>
    </source>
</evidence>
<evidence type="ECO:0000313" key="17">
    <source>
        <dbReference type="Proteomes" id="UP000284508"/>
    </source>
</evidence>
<dbReference type="EMBL" id="QXHA01001320">
    <property type="protein sequence ID" value="RIB40382.1"/>
    <property type="molecule type" value="Genomic_DNA"/>
</dbReference>
<dbReference type="Pfam" id="PF01584">
    <property type="entry name" value="CheW"/>
    <property type="match status" value="1"/>
</dbReference>
<feature type="domain" description="CheW-like" evidence="15">
    <location>
        <begin position="407"/>
        <end position="542"/>
    </location>
</feature>
<dbReference type="GO" id="GO:0000155">
    <property type="term" value="F:phosphorelay sensor kinase activity"/>
    <property type="evidence" value="ECO:0007669"/>
    <property type="project" value="InterPro"/>
</dbReference>
<dbReference type="Gene3D" id="3.30.70.400">
    <property type="entry name" value="CheY-binding domain of CheA"/>
    <property type="match status" value="1"/>
</dbReference>
<evidence type="ECO:0000256" key="7">
    <source>
        <dbReference type="ARBA" id="ARBA00022553"/>
    </source>
</evidence>
<evidence type="ECO:0000256" key="11">
    <source>
        <dbReference type="ARBA" id="ARBA00022840"/>
    </source>
</evidence>
<dbReference type="InterPro" id="IPR051315">
    <property type="entry name" value="Bact_Chemotaxis_CheA"/>
</dbReference>
<evidence type="ECO:0000256" key="1">
    <source>
        <dbReference type="ARBA" id="ARBA00000085"/>
    </source>
</evidence>
<evidence type="ECO:0000256" key="13">
    <source>
        <dbReference type="ARBA" id="ARBA00035100"/>
    </source>
</evidence>
<dbReference type="SUPFAM" id="SSF55874">
    <property type="entry name" value="ATPase domain of HSP90 chaperone/DNA topoisomerase II/histidine kinase"/>
    <property type="match status" value="1"/>
</dbReference>
<comment type="catalytic activity">
    <reaction evidence="1">
        <text>ATP + protein L-histidine = ADP + protein N-phospho-L-histidine.</text>
        <dbReference type="EC" id="2.7.13.3"/>
    </reaction>
</comment>
<dbReference type="CDD" id="cd16916">
    <property type="entry name" value="HATPase_CheA-like"/>
    <property type="match status" value="1"/>
</dbReference>
<keyword evidence="12" id="KW-0902">Two-component regulatory system</keyword>
<sequence length="550" mass="59670">YKQSQEPDAASFNYICQALRQLALEAKGETPSAVTRLSVVAKSEPQDEQSRSQSPRRIILSRLKAGEVDLLEEELGHLTTLTDVVKGADSLSAILPDDIAEDDITAVLCFVIEADQITFETVDVSPKISTPPMLKLAAEQAPIGRVEREKTTRSSESTSIRVAVEKVDQLINLVGELVITQSMLAQRSSELDPVNHGDLITSMGQLQRNARDLQESVMSIRMMPMEYVFSRYPRLVRDLAGKLGKQVELTLVGSSTELDKSLIERIIDPLTHLVRNSLDHGIELPEKRLAAGKNSVGNLILSAEHQGGNICIEVTDDGAGLNRERILAKAASQGLTVSENMSDDEVAMLIFAPGFSTAEQVTDVSGRGVGMDVVKRNIQEMGGHVEIQSMQGTGTTIRILLPLTLAILDGMSVRVADEVFILPLNAVMESLQPREADLHPLAGGERVLEVRGEYLPIVELWKVFNVAGAKTEATQGIVVILQSGGRRYALLVDQLIGQHQVVVKNLESNYRKVPGISAATILGDGSVALIVDVSALQAINREQRMANTAA</sequence>
<dbReference type="InterPro" id="IPR036061">
    <property type="entry name" value="CheW-like_dom_sf"/>
</dbReference>
<comment type="function">
    <text evidence="13">Involved in the transmission of sensory signals from the chemoreceptors to the flagellar motors. CheA is autophosphorylated; it can transfer its phosphate group to either CheB or CheY.</text>
</comment>
<dbReference type="Pfam" id="PF09078">
    <property type="entry name" value="CheY-binding"/>
    <property type="match status" value="1"/>
</dbReference>
<keyword evidence="11" id="KW-0067">ATP-binding</keyword>
<evidence type="ECO:0000259" key="14">
    <source>
        <dbReference type="PROSITE" id="PS50109"/>
    </source>
</evidence>
<dbReference type="EC" id="2.7.13.3" evidence="3"/>
<keyword evidence="5" id="KW-0963">Cytoplasm</keyword>
<dbReference type="Proteomes" id="UP000284508">
    <property type="component" value="Unassembled WGS sequence"/>
</dbReference>
<proteinExistence type="predicted"/>
<keyword evidence="8" id="KW-0808">Transferase</keyword>
<organism evidence="16 17">
    <name type="scientific">Escherichia coli</name>
    <dbReference type="NCBI Taxonomy" id="562"/>
    <lineage>
        <taxon>Bacteria</taxon>
        <taxon>Pseudomonadati</taxon>
        <taxon>Pseudomonadota</taxon>
        <taxon>Gammaproteobacteria</taxon>
        <taxon>Enterobacterales</taxon>
        <taxon>Enterobacteriaceae</taxon>
        <taxon>Escherichia</taxon>
    </lineage>
</organism>
<dbReference type="AlphaFoldDB" id="A0A418GHL6"/>
<evidence type="ECO:0000256" key="9">
    <source>
        <dbReference type="ARBA" id="ARBA00022741"/>
    </source>
</evidence>
<dbReference type="PANTHER" id="PTHR43395">
    <property type="entry name" value="SENSOR HISTIDINE KINASE CHEA"/>
    <property type="match status" value="1"/>
</dbReference>
<dbReference type="SMART" id="SM00260">
    <property type="entry name" value="CheW"/>
    <property type="match status" value="1"/>
</dbReference>
<keyword evidence="9" id="KW-0547">Nucleotide-binding</keyword>
<dbReference type="FunFam" id="2.30.30.40:FF:000048">
    <property type="entry name" value="Chemotaxis protein CheA, putative"/>
    <property type="match status" value="1"/>
</dbReference>
<name>A0A418GHL6_ECOLX</name>
<feature type="domain" description="Histidine kinase" evidence="14">
    <location>
        <begin position="198"/>
        <end position="405"/>
    </location>
</feature>
<comment type="caution">
    <text evidence="16">The sequence shown here is derived from an EMBL/GenBank/DDBJ whole genome shotgun (WGS) entry which is preliminary data.</text>
</comment>
<dbReference type="GO" id="GO:0005524">
    <property type="term" value="F:ATP binding"/>
    <property type="evidence" value="ECO:0007669"/>
    <property type="project" value="UniProtKB-KW"/>
</dbReference>
<dbReference type="GO" id="GO:0005737">
    <property type="term" value="C:cytoplasm"/>
    <property type="evidence" value="ECO:0007669"/>
    <property type="project" value="UniProtKB-SubCell"/>
</dbReference>
<feature type="non-terminal residue" evidence="16">
    <location>
        <position position="1"/>
    </location>
</feature>
<dbReference type="NCBIfam" id="NF007835">
    <property type="entry name" value="PRK10547.1"/>
    <property type="match status" value="1"/>
</dbReference>
<keyword evidence="7" id="KW-0597">Phosphoprotein</keyword>
<dbReference type="PRINTS" id="PR00344">
    <property type="entry name" value="BCTRLSENSOR"/>
</dbReference>
<dbReference type="InterPro" id="IPR004105">
    <property type="entry name" value="CheA-like_dim"/>
</dbReference>
<dbReference type="PROSITE" id="PS50851">
    <property type="entry name" value="CHEW"/>
    <property type="match status" value="1"/>
</dbReference>
<dbReference type="PROSITE" id="PS50109">
    <property type="entry name" value="HIS_KIN"/>
    <property type="match status" value="1"/>
</dbReference>
<reference evidence="16 17" key="1">
    <citation type="journal article" date="2018" name="BMC Microbiol.">
        <title>Genome sequencing of strains of the most prevalent clonal group of O1:K1:H7 Escherichia coli that causes neonatal meningitis in France.</title>
        <authorList>
            <person name="Geslain G."/>
            <person name="Birgy A."/>
            <person name="Adiba S."/>
            <person name="Magnan M."/>
            <person name="Courroux C."/>
            <person name="Levy C."/>
            <person name="Cohen R."/>
            <person name="Bidet P."/>
            <person name="Bonacorsi S."/>
        </authorList>
    </citation>
    <scope>NUCLEOTIDE SEQUENCE [LARGE SCALE GENOMIC DNA]</scope>
    <source>
        <strain evidence="16 17">S308</strain>
    </source>
</reference>
<dbReference type="SUPFAM" id="SSF50341">
    <property type="entry name" value="CheW-like"/>
    <property type="match status" value="1"/>
</dbReference>
<dbReference type="CDD" id="cd00731">
    <property type="entry name" value="CheA_reg"/>
    <property type="match status" value="1"/>
</dbReference>
<dbReference type="InterPro" id="IPR037006">
    <property type="entry name" value="CheA-like_homodim_sf"/>
</dbReference>
<dbReference type="SUPFAM" id="SSF55052">
    <property type="entry name" value="CheY-binding domain of CheA"/>
    <property type="match status" value="1"/>
</dbReference>